<evidence type="ECO:0000313" key="1">
    <source>
        <dbReference type="EMBL" id="MQY04529.1"/>
    </source>
</evidence>
<keyword evidence="2" id="KW-1185">Reference proteome</keyword>
<name>A0A7K0BTN0_9ACTN</name>
<organism evidence="1 2">
    <name type="scientific">Actinomadura macrotermitis</name>
    <dbReference type="NCBI Taxonomy" id="2585200"/>
    <lineage>
        <taxon>Bacteria</taxon>
        <taxon>Bacillati</taxon>
        <taxon>Actinomycetota</taxon>
        <taxon>Actinomycetes</taxon>
        <taxon>Streptosporangiales</taxon>
        <taxon>Thermomonosporaceae</taxon>
        <taxon>Actinomadura</taxon>
    </lineage>
</organism>
<proteinExistence type="predicted"/>
<sequence>MPADALTVVCLRGLSEVPVFDDQASLAPGGHIGVMGYHDNGESLGMQPVDQFKDCSGGDGVQVSCRLIAQEQ</sequence>
<comment type="caution">
    <text evidence="1">The sequence shown here is derived from an EMBL/GenBank/DDBJ whole genome shotgun (WGS) entry which is preliminary data.</text>
</comment>
<gene>
    <name evidence="1" type="ORF">ACRB68_25840</name>
</gene>
<dbReference type="Proteomes" id="UP000487268">
    <property type="component" value="Unassembled WGS sequence"/>
</dbReference>
<dbReference type="EMBL" id="WEGH01000002">
    <property type="protein sequence ID" value="MQY04529.1"/>
    <property type="molecule type" value="Genomic_DNA"/>
</dbReference>
<reference evidence="1 2" key="1">
    <citation type="submission" date="2019-10" db="EMBL/GenBank/DDBJ databases">
        <title>Actinomadura rubteroloni sp. nov. and Actinomadura macrotermitis sp. nov., isolated from the gut of fungus growing-termite Macrotermes natalensis.</title>
        <authorList>
            <person name="Benndorf R."/>
            <person name="Martin K."/>
            <person name="Kuefner M."/>
            <person name="De Beer W."/>
            <person name="Kaster A.-K."/>
            <person name="Vollmers J."/>
            <person name="Poulsen M."/>
            <person name="Beemelmanns C."/>
        </authorList>
    </citation>
    <scope>NUCLEOTIDE SEQUENCE [LARGE SCALE GENOMIC DNA]</scope>
    <source>
        <strain evidence="1 2">RB68</strain>
    </source>
</reference>
<accession>A0A7K0BTN0</accession>
<protein>
    <submittedName>
        <fullName evidence="1">Uncharacterized protein</fullName>
    </submittedName>
</protein>
<evidence type="ECO:0000313" key="2">
    <source>
        <dbReference type="Proteomes" id="UP000487268"/>
    </source>
</evidence>
<dbReference type="AlphaFoldDB" id="A0A7K0BTN0"/>